<keyword evidence="2" id="KW-1185">Reference proteome</keyword>
<evidence type="ECO:0000313" key="1">
    <source>
        <dbReference type="EMBL" id="OPJ59327.1"/>
    </source>
</evidence>
<accession>A0A1V4IIK3</accession>
<dbReference type="STRING" id="1450648.CLORY_33360"/>
<organism evidence="1 2">
    <name type="scientific">Clostridium oryzae</name>
    <dbReference type="NCBI Taxonomy" id="1450648"/>
    <lineage>
        <taxon>Bacteria</taxon>
        <taxon>Bacillati</taxon>
        <taxon>Bacillota</taxon>
        <taxon>Clostridia</taxon>
        <taxon>Eubacteriales</taxon>
        <taxon>Clostridiaceae</taxon>
        <taxon>Clostridium</taxon>
    </lineage>
</organism>
<dbReference type="Gene3D" id="3.40.50.300">
    <property type="entry name" value="P-loop containing nucleotide triphosphate hydrolases"/>
    <property type="match status" value="1"/>
</dbReference>
<dbReference type="SUPFAM" id="SSF52540">
    <property type="entry name" value="P-loop containing nucleoside triphosphate hydrolases"/>
    <property type="match status" value="1"/>
</dbReference>
<gene>
    <name evidence="1" type="ORF">CLORY_33360</name>
</gene>
<dbReference type="InterPro" id="IPR027417">
    <property type="entry name" value="P-loop_NTPase"/>
</dbReference>
<name>A0A1V4IIK3_9CLOT</name>
<dbReference type="Proteomes" id="UP000190080">
    <property type="component" value="Unassembled WGS sequence"/>
</dbReference>
<dbReference type="RefSeq" id="WP_079426570.1">
    <property type="nucleotide sequence ID" value="NZ_MZGV01000046.1"/>
</dbReference>
<evidence type="ECO:0008006" key="3">
    <source>
        <dbReference type="Google" id="ProtNLM"/>
    </source>
</evidence>
<comment type="caution">
    <text evidence="1">The sequence shown here is derived from an EMBL/GenBank/DDBJ whole genome shotgun (WGS) entry which is preliminary data.</text>
</comment>
<dbReference type="EMBL" id="MZGV01000046">
    <property type="protein sequence ID" value="OPJ59327.1"/>
    <property type="molecule type" value="Genomic_DNA"/>
</dbReference>
<proteinExistence type="predicted"/>
<evidence type="ECO:0000313" key="2">
    <source>
        <dbReference type="Proteomes" id="UP000190080"/>
    </source>
</evidence>
<protein>
    <recommendedName>
        <fullName evidence="3">Dephospho-CoA kinase</fullName>
    </recommendedName>
</protein>
<sequence length="207" mass="23709">MNKIYNGIVIFGEMGSGKDTLARMIEDIRDDSKIYNMGVLCREMMKVAKVNPKWKGQERFIGQTIADKFRELDINIMCDYILSLILGDSLVSIDNNEDYVNSITNELRNVRKNQLSIIVGGRTLTDFEYWRKLDFFMLGIKVGEKVRETRLKERDGAETAQNSSSKHNTEKDVSYIINNLCDAVIVNDGTLDDLRTNINSVLIQNRI</sequence>
<reference evidence="1 2" key="1">
    <citation type="submission" date="2017-03" db="EMBL/GenBank/DDBJ databases">
        <title>Genome sequence of Clostridium oryzae DSM 28571.</title>
        <authorList>
            <person name="Poehlein A."/>
            <person name="Daniel R."/>
        </authorList>
    </citation>
    <scope>NUCLEOTIDE SEQUENCE [LARGE SCALE GENOMIC DNA]</scope>
    <source>
        <strain evidence="1 2">DSM 28571</strain>
    </source>
</reference>
<dbReference type="AlphaFoldDB" id="A0A1V4IIK3"/>
<dbReference type="OrthoDB" id="1909067at2"/>